<protein>
    <submittedName>
        <fullName evidence="4">Oxidoreductase</fullName>
    </submittedName>
</protein>
<dbReference type="AlphaFoldDB" id="W5XXW3"/>
<dbReference type="Proteomes" id="UP000019222">
    <property type="component" value="Chromosome"/>
</dbReference>
<dbReference type="GO" id="GO:0042602">
    <property type="term" value="F:riboflavin reductase (NADPH) activity"/>
    <property type="evidence" value="ECO:0007669"/>
    <property type="project" value="TreeGrafter"/>
</dbReference>
<dbReference type="InterPro" id="IPR050268">
    <property type="entry name" value="NADH-dep_flavin_reductase"/>
</dbReference>
<proteinExistence type="inferred from homology"/>
<gene>
    <name evidence="4" type="ORF">B843_00595</name>
</gene>
<evidence type="ECO:0000313" key="4">
    <source>
        <dbReference type="EMBL" id="AHI21515.1"/>
    </source>
</evidence>
<dbReference type="EMBL" id="CP004353">
    <property type="protein sequence ID" value="AHI21515.1"/>
    <property type="molecule type" value="Genomic_DNA"/>
</dbReference>
<sequence>MGTFPSGVTIITTVDGGEDVGMTVSSFASLSLEPAMVSFSLALSSSKIKHFRVGSPVGISVLADHQAEYARQFSRKVADRFEGVDVWRNSEPRLITDAAAWFDGEIAAAYPGGDHTIFTVLVKECGTHDEAKPLLYQRGQMNNWSVEYSI</sequence>
<dbReference type="InterPro" id="IPR002563">
    <property type="entry name" value="Flavin_Rdtase-like_dom"/>
</dbReference>
<evidence type="ECO:0000259" key="3">
    <source>
        <dbReference type="SMART" id="SM00903"/>
    </source>
</evidence>
<dbReference type="InterPro" id="IPR012349">
    <property type="entry name" value="Split_barrel_FMN-bd"/>
</dbReference>
<evidence type="ECO:0000256" key="1">
    <source>
        <dbReference type="ARBA" id="ARBA00008898"/>
    </source>
</evidence>
<accession>W5XXW3</accession>
<dbReference type="PANTHER" id="PTHR30466">
    <property type="entry name" value="FLAVIN REDUCTASE"/>
    <property type="match status" value="1"/>
</dbReference>
<reference evidence="4 5" key="1">
    <citation type="submission" date="2013-02" db="EMBL/GenBank/DDBJ databases">
        <title>The complete genome sequence of Corynebacterium vitaeruminis DSM 20294.</title>
        <authorList>
            <person name="Ruckert C."/>
            <person name="Albersmeier A."/>
            <person name="Kalinowski J."/>
        </authorList>
    </citation>
    <scope>NUCLEOTIDE SEQUENCE [LARGE SCALE GENOMIC DNA]</scope>
    <source>
        <strain evidence="5">ATCC 10234</strain>
    </source>
</reference>
<evidence type="ECO:0000313" key="5">
    <source>
        <dbReference type="Proteomes" id="UP000019222"/>
    </source>
</evidence>
<evidence type="ECO:0000256" key="2">
    <source>
        <dbReference type="ARBA" id="ARBA00023002"/>
    </source>
</evidence>
<keyword evidence="2" id="KW-0560">Oxidoreductase</keyword>
<dbReference type="STRING" id="1224164.B843_00595"/>
<dbReference type="PANTHER" id="PTHR30466:SF11">
    <property type="entry name" value="FLAVIN-DEPENDENT MONOOXYGENASE, REDUCTASE SUBUNIT HSAB"/>
    <property type="match status" value="1"/>
</dbReference>
<dbReference type="PATRIC" id="fig|1224164.3.peg.119"/>
<organism evidence="4 5">
    <name type="scientific">Corynebacterium vitaeruminis DSM 20294</name>
    <dbReference type="NCBI Taxonomy" id="1224164"/>
    <lineage>
        <taxon>Bacteria</taxon>
        <taxon>Bacillati</taxon>
        <taxon>Actinomycetota</taxon>
        <taxon>Actinomycetes</taxon>
        <taxon>Mycobacteriales</taxon>
        <taxon>Corynebacteriaceae</taxon>
        <taxon>Corynebacterium</taxon>
    </lineage>
</organism>
<name>W5XXW3_9CORY</name>
<dbReference type="Pfam" id="PF01613">
    <property type="entry name" value="Flavin_Reduct"/>
    <property type="match status" value="1"/>
</dbReference>
<dbReference type="GO" id="GO:0010181">
    <property type="term" value="F:FMN binding"/>
    <property type="evidence" value="ECO:0007669"/>
    <property type="project" value="InterPro"/>
</dbReference>
<dbReference type="eggNOG" id="COG1853">
    <property type="taxonomic scope" value="Bacteria"/>
</dbReference>
<comment type="similarity">
    <text evidence="1">Belongs to the non-flavoprotein flavin reductase family.</text>
</comment>
<dbReference type="SUPFAM" id="SSF50475">
    <property type="entry name" value="FMN-binding split barrel"/>
    <property type="match status" value="1"/>
</dbReference>
<keyword evidence="5" id="KW-1185">Reference proteome</keyword>
<dbReference type="KEGG" id="cvt:B843_00595"/>
<dbReference type="Gene3D" id="2.30.110.10">
    <property type="entry name" value="Electron Transport, Fmn-binding Protein, Chain A"/>
    <property type="match status" value="1"/>
</dbReference>
<feature type="domain" description="Flavin reductase like" evidence="3">
    <location>
        <begin position="1"/>
        <end position="143"/>
    </location>
</feature>
<dbReference type="HOGENOM" id="CLU_059021_1_3_11"/>
<dbReference type="SMART" id="SM00903">
    <property type="entry name" value="Flavin_Reduct"/>
    <property type="match status" value="1"/>
</dbReference>